<keyword evidence="2 4" id="KW-0863">Zinc-finger</keyword>
<dbReference type="Gene3D" id="6.10.140.2220">
    <property type="match status" value="1"/>
</dbReference>
<dbReference type="Proteomes" id="UP001165060">
    <property type="component" value="Unassembled WGS sequence"/>
</dbReference>
<dbReference type="EMBL" id="BRYB01002430">
    <property type="protein sequence ID" value="GMI19343.1"/>
    <property type="molecule type" value="Genomic_DNA"/>
</dbReference>
<evidence type="ECO:0000256" key="4">
    <source>
        <dbReference type="PROSITE-ProRule" id="PRU00134"/>
    </source>
</evidence>
<evidence type="ECO:0000256" key="1">
    <source>
        <dbReference type="ARBA" id="ARBA00022723"/>
    </source>
</evidence>
<dbReference type="Pfam" id="PF01753">
    <property type="entry name" value="zf-MYND"/>
    <property type="match status" value="1"/>
</dbReference>
<evidence type="ECO:0000313" key="6">
    <source>
        <dbReference type="EMBL" id="GMI19343.1"/>
    </source>
</evidence>
<evidence type="ECO:0000259" key="5">
    <source>
        <dbReference type="PROSITE" id="PS50865"/>
    </source>
</evidence>
<proteinExistence type="predicted"/>
<reference evidence="6 7" key="1">
    <citation type="journal article" date="2023" name="Commun. Biol.">
        <title>Genome analysis of Parmales, the sister group of diatoms, reveals the evolutionary specialization of diatoms from phago-mixotrophs to photoautotrophs.</title>
        <authorList>
            <person name="Ban H."/>
            <person name="Sato S."/>
            <person name="Yoshikawa S."/>
            <person name="Yamada K."/>
            <person name="Nakamura Y."/>
            <person name="Ichinomiya M."/>
            <person name="Sato N."/>
            <person name="Blanc-Mathieu R."/>
            <person name="Endo H."/>
            <person name="Kuwata A."/>
            <person name="Ogata H."/>
        </authorList>
    </citation>
    <scope>NUCLEOTIDE SEQUENCE [LARGE SCALE GENOMIC DNA]</scope>
</reference>
<dbReference type="SUPFAM" id="SSF144232">
    <property type="entry name" value="HIT/MYND zinc finger-like"/>
    <property type="match status" value="1"/>
</dbReference>
<evidence type="ECO:0000256" key="2">
    <source>
        <dbReference type="ARBA" id="ARBA00022771"/>
    </source>
</evidence>
<dbReference type="InterPro" id="IPR002893">
    <property type="entry name" value="Znf_MYND"/>
</dbReference>
<evidence type="ECO:0000313" key="7">
    <source>
        <dbReference type="Proteomes" id="UP001165060"/>
    </source>
</evidence>
<accession>A0ABQ6M4N8</accession>
<comment type="caution">
    <text evidence="6">The sequence shown here is derived from an EMBL/GenBank/DDBJ whole genome shotgun (WGS) entry which is preliminary data.</text>
</comment>
<sequence>MAPKRQDLSGAVATLNDASQAPPLLKALFKVVESNSKRAMLARKDCIKEPGFVEAVVVLTTCPNPTVCTTAFLFLTKLAEEDSAAVFGAPLLLPSIAVTLGKSPAGLLGEGEFLHYSAVALLRGVLGFQESGDHCDSPNAKWVVTSFPGRHVSVCASPGMIESIVKMLRPETTYVSGNVHADAAWWLMYTVRELASTEECRALLVNAPKLVRNLANLALYYGTEEDAAEVLSVMMRLCAIDDLPLAQARVAGPPTVALLCSRPFNHHLVFFKAMLGRFPKQGYAKGTGHEQTMDVATANGFTEIADLLQKACDVGIEAMQAGKSRQEMLADIKHECTCVIIDVKIEGKQSVQWEIGATATLRDSLLVTFEEDLGCKPWEGEARYNGGGCVLYTDSCDGLGMVAGGEIEMKKGWRYTQLVEFVEGGAEEEATRIVSALSEIKEIVTALGMEIPVLERLKGLRHVKEALGYVGCWHCGKTTTQLKAEGGGNMKTCGRCKKAKYCSAECSRANWKSHKKWCQQAPK</sequence>
<keyword evidence="3" id="KW-0862">Zinc</keyword>
<gene>
    <name evidence="6" type="ORF">TeGR_g5791</name>
</gene>
<evidence type="ECO:0000256" key="3">
    <source>
        <dbReference type="ARBA" id="ARBA00022833"/>
    </source>
</evidence>
<dbReference type="PROSITE" id="PS01360">
    <property type="entry name" value="ZF_MYND_1"/>
    <property type="match status" value="1"/>
</dbReference>
<organism evidence="6 7">
    <name type="scientific">Tetraparma gracilis</name>
    <dbReference type="NCBI Taxonomy" id="2962635"/>
    <lineage>
        <taxon>Eukaryota</taxon>
        <taxon>Sar</taxon>
        <taxon>Stramenopiles</taxon>
        <taxon>Ochrophyta</taxon>
        <taxon>Bolidophyceae</taxon>
        <taxon>Parmales</taxon>
        <taxon>Triparmaceae</taxon>
        <taxon>Tetraparma</taxon>
    </lineage>
</organism>
<dbReference type="PROSITE" id="PS50865">
    <property type="entry name" value="ZF_MYND_2"/>
    <property type="match status" value="1"/>
</dbReference>
<name>A0ABQ6M4N8_9STRA</name>
<keyword evidence="1" id="KW-0479">Metal-binding</keyword>
<keyword evidence="7" id="KW-1185">Reference proteome</keyword>
<feature type="domain" description="MYND-type" evidence="5">
    <location>
        <begin position="472"/>
        <end position="518"/>
    </location>
</feature>
<protein>
    <recommendedName>
        <fullName evidence="5">MYND-type domain-containing protein</fullName>
    </recommendedName>
</protein>